<gene>
    <name evidence="6" type="ORF">H4687_007687</name>
</gene>
<feature type="region of interest" description="Disordered" evidence="4">
    <location>
        <begin position="389"/>
        <end position="412"/>
    </location>
</feature>
<dbReference type="PANTHER" id="PTHR43860:SF2">
    <property type="entry name" value="BETAINE ALDEHYDE DEHYDROGENASE-RELATED"/>
    <property type="match status" value="1"/>
</dbReference>
<dbReference type="EMBL" id="JADBGF010000001">
    <property type="protein sequence ID" value="MBE1601558.1"/>
    <property type="molecule type" value="Genomic_DNA"/>
</dbReference>
<keyword evidence="2" id="KW-0560">Oxidoreductase</keyword>
<comment type="similarity">
    <text evidence="1">Belongs to the aldehyde dehydrogenase family.</text>
</comment>
<evidence type="ECO:0000259" key="5">
    <source>
        <dbReference type="Pfam" id="PF00171"/>
    </source>
</evidence>
<dbReference type="InterPro" id="IPR015590">
    <property type="entry name" value="Aldehyde_DH_dom"/>
</dbReference>
<proteinExistence type="inferred from homology"/>
<evidence type="ECO:0000256" key="3">
    <source>
        <dbReference type="ARBA" id="ARBA00023027"/>
    </source>
</evidence>
<dbReference type="Gene3D" id="2.30.110.10">
    <property type="entry name" value="Electron Transport, Fmn-binding Protein, Chain A"/>
    <property type="match status" value="1"/>
</dbReference>
<keyword evidence="7" id="KW-1185">Reference proteome</keyword>
<reference evidence="6 7" key="1">
    <citation type="submission" date="2020-10" db="EMBL/GenBank/DDBJ databases">
        <title>Sequencing the genomes of 1000 actinobacteria strains.</title>
        <authorList>
            <person name="Klenk H.-P."/>
        </authorList>
    </citation>
    <scope>NUCLEOTIDE SEQUENCE [LARGE SCALE GENOMIC DNA]</scope>
    <source>
        <strain evidence="6 7">DSM 41803</strain>
    </source>
</reference>
<dbReference type="NCBIfam" id="TIGR00026">
    <property type="entry name" value="hi_GC_TIGR00026"/>
    <property type="match status" value="1"/>
</dbReference>
<dbReference type="InterPro" id="IPR004378">
    <property type="entry name" value="F420H2_quin_Rdtase"/>
</dbReference>
<evidence type="ECO:0000313" key="6">
    <source>
        <dbReference type="EMBL" id="MBE1601558.1"/>
    </source>
</evidence>
<evidence type="ECO:0000256" key="2">
    <source>
        <dbReference type="ARBA" id="ARBA00023002"/>
    </source>
</evidence>
<dbReference type="AlphaFoldDB" id="A0A8I0P8P0"/>
<feature type="region of interest" description="Disordered" evidence="4">
    <location>
        <begin position="169"/>
        <end position="233"/>
    </location>
</feature>
<comment type="caution">
    <text evidence="6">The sequence shown here is derived from an EMBL/GenBank/DDBJ whole genome shotgun (WGS) entry which is preliminary data.</text>
</comment>
<protein>
    <submittedName>
        <fullName evidence="6">Deazaflavin-dependent oxidoreductase (Nitroreductase family)</fullName>
    </submittedName>
</protein>
<dbReference type="InterPro" id="IPR012349">
    <property type="entry name" value="Split_barrel_FMN-bd"/>
</dbReference>
<dbReference type="SUPFAM" id="SSF53720">
    <property type="entry name" value="ALDH-like"/>
    <property type="match status" value="1"/>
</dbReference>
<dbReference type="InterPro" id="IPR016162">
    <property type="entry name" value="Ald_DH_N"/>
</dbReference>
<dbReference type="Pfam" id="PF04075">
    <property type="entry name" value="F420H2_quin_red"/>
    <property type="match status" value="1"/>
</dbReference>
<dbReference type="Gene3D" id="3.40.605.10">
    <property type="entry name" value="Aldehyde Dehydrogenase, Chain A, domain 1"/>
    <property type="match status" value="1"/>
</dbReference>
<dbReference type="InterPro" id="IPR016163">
    <property type="entry name" value="Ald_DH_C"/>
</dbReference>
<dbReference type="InterPro" id="IPR016161">
    <property type="entry name" value="Ald_DH/histidinol_DH"/>
</dbReference>
<organism evidence="6 7">
    <name type="scientific">Streptomyces stelliscabiei</name>
    <dbReference type="NCBI Taxonomy" id="146820"/>
    <lineage>
        <taxon>Bacteria</taxon>
        <taxon>Bacillati</taxon>
        <taxon>Actinomycetota</taxon>
        <taxon>Actinomycetes</taxon>
        <taxon>Kitasatosporales</taxon>
        <taxon>Streptomycetaceae</taxon>
        <taxon>Streptomyces</taxon>
    </lineage>
</organism>
<sequence>MLQPTAVGLRGAAARHFAKVASCIDTLPSHAEVRMGGTQVGTRGFFFAPTVITGARQSDRIVQEEVFGPVLTVQSFQHEAEAVAMANGAPCSLAAGVWMRDHGTADRLSRDLDFGCVWTNAHLPFVSEMPHGGFGASGYGKDLSGYGFDDYTRIKHVMILVGHDALQRCRGPREPPPGSAGAPSPTFRPCKSGVREAVLAPGVGPDRGREPTSPTRGSSMPHRDTTARRPPLPTGWRRLAARLPILLFRIGLGFLFGKRLLLLHHVGRISGLGRMVVPEVVSYDPANASWIIASGFGPKADWYQNLLEQPKTLTQFGNRPHAVTAHFLTPDEGADIMADYARRHPRTAHRLCAYLGLPVDGGEAAYRDAGRAIPFVRLDTAVRHPIPSLGEGAPRAARHGGGGVPASLVVSP</sequence>
<dbReference type="Gene3D" id="3.40.309.10">
    <property type="entry name" value="Aldehyde Dehydrogenase, Chain A, domain 2"/>
    <property type="match status" value="1"/>
</dbReference>
<dbReference type="Pfam" id="PF00171">
    <property type="entry name" value="Aldedh"/>
    <property type="match status" value="1"/>
</dbReference>
<feature type="domain" description="Aldehyde dehydrogenase" evidence="5">
    <location>
        <begin position="14"/>
        <end position="157"/>
    </location>
</feature>
<evidence type="ECO:0000313" key="7">
    <source>
        <dbReference type="Proteomes" id="UP000629287"/>
    </source>
</evidence>
<evidence type="ECO:0000256" key="1">
    <source>
        <dbReference type="ARBA" id="ARBA00009986"/>
    </source>
</evidence>
<dbReference type="GO" id="GO:0016620">
    <property type="term" value="F:oxidoreductase activity, acting on the aldehyde or oxo group of donors, NAD or NADP as acceptor"/>
    <property type="evidence" value="ECO:0007669"/>
    <property type="project" value="InterPro"/>
</dbReference>
<dbReference type="Proteomes" id="UP000629287">
    <property type="component" value="Unassembled WGS sequence"/>
</dbReference>
<name>A0A8I0P8P0_9ACTN</name>
<keyword evidence="3" id="KW-0520">NAD</keyword>
<dbReference type="PANTHER" id="PTHR43860">
    <property type="entry name" value="BETAINE ALDEHYDE DEHYDROGENASE"/>
    <property type="match status" value="1"/>
</dbReference>
<evidence type="ECO:0000256" key="4">
    <source>
        <dbReference type="SAM" id="MobiDB-lite"/>
    </source>
</evidence>
<accession>A0A8I0P8P0</accession>